<feature type="transmembrane region" description="Helical" evidence="7">
    <location>
        <begin position="90"/>
        <end position="114"/>
    </location>
</feature>
<keyword evidence="2 7" id="KW-0813">Transport</keyword>
<evidence type="ECO:0000259" key="8">
    <source>
        <dbReference type="PROSITE" id="PS50928"/>
    </source>
</evidence>
<dbReference type="OrthoDB" id="7939379at2"/>
<name>A0A0F5FUS8_9HYPH</name>
<accession>A0A0F5FUS8</accession>
<comment type="similarity">
    <text evidence="7">Belongs to the binding-protein-dependent transport system permease family.</text>
</comment>
<feature type="domain" description="ABC transmembrane type-1" evidence="8">
    <location>
        <begin position="87"/>
        <end position="303"/>
    </location>
</feature>
<gene>
    <name evidence="9" type="ORF">VE25_09900</name>
</gene>
<evidence type="ECO:0000256" key="5">
    <source>
        <dbReference type="ARBA" id="ARBA00022989"/>
    </source>
</evidence>
<keyword evidence="3" id="KW-1003">Cell membrane</keyword>
<dbReference type="Gene3D" id="1.10.3720.10">
    <property type="entry name" value="MetI-like"/>
    <property type="match status" value="1"/>
</dbReference>
<feature type="transmembrane region" description="Helical" evidence="7">
    <location>
        <begin position="21"/>
        <end position="47"/>
    </location>
</feature>
<keyword evidence="10" id="KW-1185">Reference proteome</keyword>
<evidence type="ECO:0000256" key="1">
    <source>
        <dbReference type="ARBA" id="ARBA00004651"/>
    </source>
</evidence>
<proteinExistence type="inferred from homology"/>
<dbReference type="STRING" id="443610.VE25_09900"/>
<evidence type="ECO:0000256" key="6">
    <source>
        <dbReference type="ARBA" id="ARBA00023136"/>
    </source>
</evidence>
<dbReference type="InterPro" id="IPR035906">
    <property type="entry name" value="MetI-like_sf"/>
</dbReference>
<reference evidence="9 10" key="1">
    <citation type="submission" date="2015-03" db="EMBL/GenBank/DDBJ databases">
        <authorList>
            <person name="Hassan Y.I."/>
            <person name="Lepp D."/>
            <person name="Li X.-Z."/>
            <person name="Zhou T."/>
        </authorList>
    </citation>
    <scope>NUCLEOTIDE SEQUENCE [LARGE SCALE GENOMIC DNA]</scope>
    <source>
        <strain evidence="9 10">BD-c194</strain>
    </source>
</reference>
<dbReference type="EMBL" id="JZEX01000104">
    <property type="protein sequence ID" value="KKB11952.1"/>
    <property type="molecule type" value="Genomic_DNA"/>
</dbReference>
<dbReference type="PANTHER" id="PTHR30193:SF41">
    <property type="entry name" value="DIACETYLCHITOBIOSE UPTAKE SYSTEM PERMEASE PROTEIN NGCF"/>
    <property type="match status" value="1"/>
</dbReference>
<dbReference type="SUPFAM" id="SSF161098">
    <property type="entry name" value="MetI-like"/>
    <property type="match status" value="1"/>
</dbReference>
<evidence type="ECO:0000313" key="9">
    <source>
        <dbReference type="EMBL" id="KKB11952.1"/>
    </source>
</evidence>
<evidence type="ECO:0000256" key="3">
    <source>
        <dbReference type="ARBA" id="ARBA00022475"/>
    </source>
</evidence>
<protein>
    <recommendedName>
        <fullName evidence="8">ABC transmembrane type-1 domain-containing protein</fullName>
    </recommendedName>
</protein>
<dbReference type="PATRIC" id="fig|443610.3.peg.153"/>
<comment type="caution">
    <text evidence="9">The sequence shown here is derived from an EMBL/GenBank/DDBJ whole genome shotgun (WGS) entry which is preliminary data.</text>
</comment>
<feature type="transmembrane region" description="Helical" evidence="7">
    <location>
        <begin position="126"/>
        <end position="148"/>
    </location>
</feature>
<evidence type="ECO:0000256" key="2">
    <source>
        <dbReference type="ARBA" id="ARBA00022448"/>
    </source>
</evidence>
<organism evidence="9 10">
    <name type="scientific">Devosia geojensis</name>
    <dbReference type="NCBI Taxonomy" id="443610"/>
    <lineage>
        <taxon>Bacteria</taxon>
        <taxon>Pseudomonadati</taxon>
        <taxon>Pseudomonadota</taxon>
        <taxon>Alphaproteobacteria</taxon>
        <taxon>Hyphomicrobiales</taxon>
        <taxon>Devosiaceae</taxon>
        <taxon>Devosia</taxon>
    </lineage>
</organism>
<dbReference type="Proteomes" id="UP000033632">
    <property type="component" value="Unassembled WGS sequence"/>
</dbReference>
<dbReference type="CDD" id="cd06261">
    <property type="entry name" value="TM_PBP2"/>
    <property type="match status" value="1"/>
</dbReference>
<feature type="transmembrane region" description="Helical" evidence="7">
    <location>
        <begin position="177"/>
        <end position="201"/>
    </location>
</feature>
<feature type="transmembrane region" description="Helical" evidence="7">
    <location>
        <begin position="282"/>
        <end position="302"/>
    </location>
</feature>
<sequence length="316" mass="35314">MSSMSGSVETSRRRTRERRSAGYYVNKYLPWILLAPVLVHLVIFRYIPTFSAFFYSLTDWDGIRIRRFLGLRNFEDLFADYVFLDGLRNMAIYTSLRVVLLIAFAFLAAEFVISFRSAAVRTFWKIVFVVPMVVPISVTYLLWGFIFAPQNGMLNSLLQAIGLAEMARPWLGSSATALYSIAFVQFPFISGLAFLVFVSALEGIPRDVMDACEIEGCGRIRRVFAVDIPMLRGSLIFIAVLLVLSGIQAVEPQLILTKGGPGTATETPGWYVYRAAFQYGDFGLAAAAGVVMVFVGLVFSYYTVRARYKGAYDVGQ</sequence>
<dbReference type="PROSITE" id="PS50928">
    <property type="entry name" value="ABC_TM1"/>
    <property type="match status" value="1"/>
</dbReference>
<dbReference type="InterPro" id="IPR000515">
    <property type="entry name" value="MetI-like"/>
</dbReference>
<dbReference type="Pfam" id="PF00528">
    <property type="entry name" value="BPD_transp_1"/>
    <property type="match status" value="1"/>
</dbReference>
<dbReference type="PANTHER" id="PTHR30193">
    <property type="entry name" value="ABC TRANSPORTER PERMEASE PROTEIN"/>
    <property type="match status" value="1"/>
</dbReference>
<comment type="subcellular location">
    <subcellularLocation>
        <location evidence="1 7">Cell membrane</location>
        <topology evidence="1 7">Multi-pass membrane protein</topology>
    </subcellularLocation>
</comment>
<dbReference type="GO" id="GO:0005886">
    <property type="term" value="C:plasma membrane"/>
    <property type="evidence" value="ECO:0007669"/>
    <property type="project" value="UniProtKB-SubCell"/>
</dbReference>
<dbReference type="InterPro" id="IPR051393">
    <property type="entry name" value="ABC_transporter_permease"/>
</dbReference>
<keyword evidence="5 7" id="KW-1133">Transmembrane helix</keyword>
<keyword evidence="6 7" id="KW-0472">Membrane</keyword>
<keyword evidence="4 7" id="KW-0812">Transmembrane</keyword>
<feature type="transmembrane region" description="Helical" evidence="7">
    <location>
        <begin position="229"/>
        <end position="250"/>
    </location>
</feature>
<evidence type="ECO:0000256" key="7">
    <source>
        <dbReference type="RuleBase" id="RU363032"/>
    </source>
</evidence>
<dbReference type="GO" id="GO:0055085">
    <property type="term" value="P:transmembrane transport"/>
    <property type="evidence" value="ECO:0007669"/>
    <property type="project" value="InterPro"/>
</dbReference>
<evidence type="ECO:0000313" key="10">
    <source>
        <dbReference type="Proteomes" id="UP000033632"/>
    </source>
</evidence>
<dbReference type="RefSeq" id="WP_046108456.1">
    <property type="nucleotide sequence ID" value="NZ_JZEX01000104.1"/>
</dbReference>
<evidence type="ECO:0000256" key="4">
    <source>
        <dbReference type="ARBA" id="ARBA00022692"/>
    </source>
</evidence>
<dbReference type="AlphaFoldDB" id="A0A0F5FUS8"/>